<dbReference type="Gene3D" id="2.40.170.20">
    <property type="entry name" value="TonB-dependent receptor, beta-barrel domain"/>
    <property type="match status" value="1"/>
</dbReference>
<name>A0A1H7K3I8_9GAMM</name>
<keyword evidence="7" id="KW-0406">Ion transport</keyword>
<dbReference type="InterPro" id="IPR036942">
    <property type="entry name" value="Beta-barrel_TonB_sf"/>
</dbReference>
<dbReference type="SUPFAM" id="SSF56935">
    <property type="entry name" value="Porins"/>
    <property type="match status" value="1"/>
</dbReference>
<protein>
    <submittedName>
        <fullName evidence="14">Outer membrane receptor proteins, mostly Fe transport</fullName>
    </submittedName>
</protein>
<keyword evidence="5 11" id="KW-0812">Transmembrane</keyword>
<evidence type="ECO:0000256" key="11">
    <source>
        <dbReference type="PROSITE-ProRule" id="PRU01360"/>
    </source>
</evidence>
<feature type="domain" description="TonB-dependent receptor plug" evidence="13">
    <location>
        <begin position="60"/>
        <end position="165"/>
    </location>
</feature>
<accession>A0A1H7K3I8</accession>
<dbReference type="RefSeq" id="WP_085284309.1">
    <property type="nucleotide sequence ID" value="NZ_FOBI01000003.1"/>
</dbReference>
<feature type="chain" id="PRO_5011639801" evidence="12">
    <location>
        <begin position="31"/>
        <end position="760"/>
    </location>
</feature>
<evidence type="ECO:0000259" key="13">
    <source>
        <dbReference type="Pfam" id="PF07715"/>
    </source>
</evidence>
<evidence type="ECO:0000313" key="15">
    <source>
        <dbReference type="Proteomes" id="UP000199297"/>
    </source>
</evidence>
<dbReference type="PANTHER" id="PTHR32552:SF81">
    <property type="entry name" value="TONB-DEPENDENT OUTER MEMBRANE RECEPTOR"/>
    <property type="match status" value="1"/>
</dbReference>
<comment type="subcellular location">
    <subcellularLocation>
        <location evidence="1 11">Cell outer membrane</location>
        <topology evidence="1 11">Multi-pass membrane protein</topology>
    </subcellularLocation>
</comment>
<keyword evidence="9 11" id="KW-0472">Membrane</keyword>
<dbReference type="PROSITE" id="PS52016">
    <property type="entry name" value="TONB_DEPENDENT_REC_3"/>
    <property type="match status" value="1"/>
</dbReference>
<evidence type="ECO:0000256" key="3">
    <source>
        <dbReference type="ARBA" id="ARBA00022452"/>
    </source>
</evidence>
<dbReference type="EMBL" id="FOBI01000003">
    <property type="protein sequence ID" value="SEK81433.1"/>
    <property type="molecule type" value="Genomic_DNA"/>
</dbReference>
<dbReference type="InterPro" id="IPR012910">
    <property type="entry name" value="Plug_dom"/>
</dbReference>
<organism evidence="14 15">
    <name type="scientific">Colwellia chukchiensis</name>
    <dbReference type="NCBI Taxonomy" id="641665"/>
    <lineage>
        <taxon>Bacteria</taxon>
        <taxon>Pseudomonadati</taxon>
        <taxon>Pseudomonadota</taxon>
        <taxon>Gammaproteobacteria</taxon>
        <taxon>Alteromonadales</taxon>
        <taxon>Colwelliaceae</taxon>
        <taxon>Colwellia</taxon>
    </lineage>
</organism>
<evidence type="ECO:0000256" key="4">
    <source>
        <dbReference type="ARBA" id="ARBA00022496"/>
    </source>
</evidence>
<dbReference type="GO" id="GO:0009279">
    <property type="term" value="C:cell outer membrane"/>
    <property type="evidence" value="ECO:0007669"/>
    <property type="project" value="UniProtKB-SubCell"/>
</dbReference>
<dbReference type="GO" id="GO:0006826">
    <property type="term" value="P:iron ion transport"/>
    <property type="evidence" value="ECO:0007669"/>
    <property type="project" value="UniProtKB-KW"/>
</dbReference>
<keyword evidence="8" id="KW-0798">TonB box</keyword>
<evidence type="ECO:0000256" key="1">
    <source>
        <dbReference type="ARBA" id="ARBA00004571"/>
    </source>
</evidence>
<keyword evidence="15" id="KW-1185">Reference proteome</keyword>
<dbReference type="OrthoDB" id="7051185at2"/>
<gene>
    <name evidence="14" type="ORF">SAMN05216262_10310</name>
</gene>
<keyword evidence="2 11" id="KW-0813">Transport</keyword>
<evidence type="ECO:0000256" key="6">
    <source>
        <dbReference type="ARBA" id="ARBA00023004"/>
    </source>
</evidence>
<evidence type="ECO:0000256" key="8">
    <source>
        <dbReference type="ARBA" id="ARBA00023077"/>
    </source>
</evidence>
<reference evidence="15" key="1">
    <citation type="submission" date="2016-10" db="EMBL/GenBank/DDBJ databases">
        <authorList>
            <person name="Varghese N."/>
            <person name="Submissions S."/>
        </authorList>
    </citation>
    <scope>NUCLEOTIDE SEQUENCE [LARGE SCALE GENOMIC DNA]</scope>
    <source>
        <strain evidence="15">CGMCC 1.9127</strain>
    </source>
</reference>
<evidence type="ECO:0000256" key="12">
    <source>
        <dbReference type="SAM" id="SignalP"/>
    </source>
</evidence>
<dbReference type="STRING" id="641665.GCA_002104455_02783"/>
<evidence type="ECO:0000256" key="9">
    <source>
        <dbReference type="ARBA" id="ARBA00023136"/>
    </source>
</evidence>
<evidence type="ECO:0000256" key="10">
    <source>
        <dbReference type="ARBA" id="ARBA00023237"/>
    </source>
</evidence>
<dbReference type="InterPro" id="IPR039426">
    <property type="entry name" value="TonB-dep_rcpt-like"/>
</dbReference>
<dbReference type="Pfam" id="PF07715">
    <property type="entry name" value="Plug"/>
    <property type="match status" value="1"/>
</dbReference>
<keyword evidence="4" id="KW-0410">Iron transport</keyword>
<evidence type="ECO:0000313" key="14">
    <source>
        <dbReference type="EMBL" id="SEK81433.1"/>
    </source>
</evidence>
<keyword evidence="6" id="KW-0408">Iron</keyword>
<keyword evidence="3 11" id="KW-1134">Transmembrane beta strand</keyword>
<proteinExistence type="inferred from homology"/>
<evidence type="ECO:0000256" key="5">
    <source>
        <dbReference type="ARBA" id="ARBA00022692"/>
    </source>
</evidence>
<dbReference type="Proteomes" id="UP000199297">
    <property type="component" value="Unassembled WGS sequence"/>
</dbReference>
<keyword evidence="12" id="KW-0732">Signal</keyword>
<keyword evidence="14" id="KW-0675">Receptor</keyword>
<sequence>MNKKFAPKIVSFAIKMALFTSVTMMQQAYADEENIDAKKETRDNNIEYIEVTSRHRGESLNKIPISVVSFGLEEMEKAGMRSVGDIASASVGFSMEKGYGRQSDIPVIRGVSWIPGYGTQKASYFIDGVYFDGSIQSLPLDLIERVEIVKGPQSALYGRRTFSGAINLVTRKPTDELSGYVNTTIGQNGNRSIGTGLSTKLNDMVAIRAGLSFDTYDGDWDNEIAGGPSVGGEKTNSQMIGLYFTPSNNTSIDINYVRNENDDDHSVFHYQGPDENNCYLDTRPYYCGVANIDNSIKIGGVLDNDAYGLRATRTHMSFQLKHTFDFGQFTWISGKNTFDLERAIDQTYTGYDQVFSFGFFFGGPYFEDGAAWHIPESAKDSEYSHEVRFSSSALDDRLLWSVGAYLWHKEDEPENVNEFVQEDDNKAFMAMVSYDITEDLNVSFEARRSTDEINSLAYDNLINMPGFEDTSNEFSSTTTRFIAEYDVNEDTLVYFTRSEGNSPGGFNTHEELPSDLVVIQEEEMLMYEGGIKTTLLDGDLYLSAAIYNMDWKKQQLTDSFMPDTGAVPVSYTSNAGKTNITGIELQVTYIISDSLNMNLGMSHTDAEFKTLFDSNHCRIISGLSSTECNQPDNLRNFGDLSGNTPPQVPKNEVTMALNYSAPLTANFDLFGRLDVNYDSTRYGHIHNLIETGARTLVNVNMGIENDNWSLSAWVKNATDDDTPTYIFRYIDAQSFAYASRAFPIAPSRGREVGITASYRF</sequence>
<dbReference type="AlphaFoldDB" id="A0A1H7K3I8"/>
<keyword evidence="10 11" id="KW-0998">Cell outer membrane</keyword>
<evidence type="ECO:0000256" key="2">
    <source>
        <dbReference type="ARBA" id="ARBA00022448"/>
    </source>
</evidence>
<comment type="similarity">
    <text evidence="11">Belongs to the TonB-dependent receptor family.</text>
</comment>
<evidence type="ECO:0000256" key="7">
    <source>
        <dbReference type="ARBA" id="ARBA00023065"/>
    </source>
</evidence>
<feature type="signal peptide" evidence="12">
    <location>
        <begin position="1"/>
        <end position="30"/>
    </location>
</feature>
<dbReference type="PANTHER" id="PTHR32552">
    <property type="entry name" value="FERRICHROME IRON RECEPTOR-RELATED"/>
    <property type="match status" value="1"/>
</dbReference>